<dbReference type="EMBL" id="JAMXLY010000001">
    <property type="protein sequence ID" value="MCO6024380.1"/>
    <property type="molecule type" value="Genomic_DNA"/>
</dbReference>
<gene>
    <name evidence="5" type="ORF">NG821_00720</name>
</gene>
<name>A0ABT1BUL6_9BACT</name>
<proteinExistence type="inferred from homology"/>
<feature type="signal peptide" evidence="4">
    <location>
        <begin position="1"/>
        <end position="22"/>
    </location>
</feature>
<dbReference type="Proteomes" id="UP001204015">
    <property type="component" value="Unassembled WGS sequence"/>
</dbReference>
<dbReference type="Pfam" id="PF01297">
    <property type="entry name" value="ZnuA"/>
    <property type="match status" value="1"/>
</dbReference>
<keyword evidence="3 4" id="KW-0732">Signal</keyword>
<dbReference type="SUPFAM" id="SSF53807">
    <property type="entry name" value="Helical backbone' metal receptor"/>
    <property type="match status" value="1"/>
</dbReference>
<comment type="similarity">
    <text evidence="1">Belongs to the bacterial solute-binding protein 9 family.</text>
</comment>
<evidence type="ECO:0000256" key="1">
    <source>
        <dbReference type="ARBA" id="ARBA00011028"/>
    </source>
</evidence>
<dbReference type="Gene3D" id="3.40.50.1980">
    <property type="entry name" value="Nitrogenase molybdenum iron protein domain"/>
    <property type="match status" value="2"/>
</dbReference>
<evidence type="ECO:0000256" key="4">
    <source>
        <dbReference type="SAM" id="SignalP"/>
    </source>
</evidence>
<dbReference type="InterPro" id="IPR006127">
    <property type="entry name" value="ZnuA-like"/>
</dbReference>
<reference evidence="5 6" key="1">
    <citation type="submission" date="2022-06" db="EMBL/GenBank/DDBJ databases">
        <title>A taxonomic note on the genus Prevotella: Description of four novel genera and emended description of the genera Hallella and Xylanibacter.</title>
        <authorList>
            <person name="Hitch T.C.A."/>
        </authorList>
    </citation>
    <scope>NUCLEOTIDE SEQUENCE [LARGE SCALE GENOMIC DNA]</scope>
    <source>
        <strain evidence="5 6">DSM 100619</strain>
    </source>
</reference>
<sequence length="279" mass="32203">MKKIVSLIILGLLSLASCKGPAISGKRMIMVTIEPLRYFTEQIAGNKFKVETMVRPGYSPEDYEPTPKQMVELSHTLLYIKVGYIGFEQTWMNRLKKTAPQLKIIDTSKGIRRIYSAPGIPDPHTWMSCKNARIIALNIYQALVREAPRDKALFQKNLKKLLKTIGQTDKAVRQILAHNSEKKSKAFVIYHPVLTYFANEYHLIQLPMEQEGREPSTKEMQELILRAKQLHVKTIYIQQQFSPRDAMAIAFVTKGQPENIEPLNYNWNQEMLLIARLFR</sequence>
<feature type="chain" id="PRO_5045916278" evidence="4">
    <location>
        <begin position="23"/>
        <end position="279"/>
    </location>
</feature>
<comment type="caution">
    <text evidence="5">The sequence shown here is derived from an EMBL/GenBank/DDBJ whole genome shotgun (WGS) entry which is preliminary data.</text>
</comment>
<evidence type="ECO:0000256" key="2">
    <source>
        <dbReference type="ARBA" id="ARBA00022448"/>
    </source>
</evidence>
<dbReference type="RefSeq" id="WP_252759733.1">
    <property type="nucleotide sequence ID" value="NZ_JAMXLY010000001.1"/>
</dbReference>
<evidence type="ECO:0000313" key="6">
    <source>
        <dbReference type="Proteomes" id="UP001204015"/>
    </source>
</evidence>
<protein>
    <submittedName>
        <fullName evidence="5">Zinc ABC transporter substrate-binding protein</fullName>
    </submittedName>
</protein>
<accession>A0ABT1BUL6</accession>
<dbReference type="PANTHER" id="PTHR42953:SF3">
    <property type="entry name" value="HIGH-AFFINITY ZINC UPTAKE SYSTEM PROTEIN ZNUA"/>
    <property type="match status" value="1"/>
</dbReference>
<organism evidence="5 6">
    <name type="scientific">Segatella cerevisiae</name>
    <dbReference type="NCBI Taxonomy" id="2053716"/>
    <lineage>
        <taxon>Bacteria</taxon>
        <taxon>Pseudomonadati</taxon>
        <taxon>Bacteroidota</taxon>
        <taxon>Bacteroidia</taxon>
        <taxon>Bacteroidales</taxon>
        <taxon>Prevotellaceae</taxon>
        <taxon>Segatella</taxon>
    </lineage>
</organism>
<dbReference type="PANTHER" id="PTHR42953">
    <property type="entry name" value="HIGH-AFFINITY ZINC UPTAKE SYSTEM PROTEIN ZNUA-RELATED"/>
    <property type="match status" value="1"/>
</dbReference>
<evidence type="ECO:0000313" key="5">
    <source>
        <dbReference type="EMBL" id="MCO6024380.1"/>
    </source>
</evidence>
<keyword evidence="2" id="KW-0813">Transport</keyword>
<dbReference type="InterPro" id="IPR050492">
    <property type="entry name" value="Bact_metal-bind_prot9"/>
</dbReference>
<dbReference type="PROSITE" id="PS51257">
    <property type="entry name" value="PROKAR_LIPOPROTEIN"/>
    <property type="match status" value="1"/>
</dbReference>
<keyword evidence="6" id="KW-1185">Reference proteome</keyword>
<evidence type="ECO:0000256" key="3">
    <source>
        <dbReference type="ARBA" id="ARBA00022729"/>
    </source>
</evidence>